<proteinExistence type="predicted"/>
<evidence type="ECO:0000313" key="1">
    <source>
        <dbReference type="EMBL" id="KAI4337228.1"/>
    </source>
</evidence>
<comment type="caution">
    <text evidence="1">The sequence shown here is derived from an EMBL/GenBank/DDBJ whole genome shotgun (WGS) entry which is preliminary data.</text>
</comment>
<dbReference type="Proteomes" id="UP000828941">
    <property type="component" value="Chromosome 6"/>
</dbReference>
<sequence>MISNARSNLVTELELLMVVYLPVSVFKEWICRSLKILYRKLLNDSEIHQTETDLRSCLISEREGKPLLIKIEEAESGLLEQNSEFNSWKIAKCCLYLTPIWFSSEVTGHICQTWHFANTSAARTTVLSSTSGLFTLFFGALLGVMTEELFQVVLLLPYVETGGIRP</sequence>
<name>A0ACB9NKZ2_BAUVA</name>
<accession>A0ACB9NKZ2</accession>
<dbReference type="EMBL" id="CM039431">
    <property type="protein sequence ID" value="KAI4337228.1"/>
    <property type="molecule type" value="Genomic_DNA"/>
</dbReference>
<protein>
    <submittedName>
        <fullName evidence="1">Uncharacterized protein</fullName>
    </submittedName>
</protein>
<keyword evidence="2" id="KW-1185">Reference proteome</keyword>
<reference evidence="1 2" key="1">
    <citation type="journal article" date="2022" name="DNA Res.">
        <title>Chromosomal-level genome assembly of the orchid tree Bauhinia variegata (Leguminosae; Cercidoideae) supports the allotetraploid origin hypothesis of Bauhinia.</title>
        <authorList>
            <person name="Zhong Y."/>
            <person name="Chen Y."/>
            <person name="Zheng D."/>
            <person name="Pang J."/>
            <person name="Liu Y."/>
            <person name="Luo S."/>
            <person name="Meng S."/>
            <person name="Qian L."/>
            <person name="Wei D."/>
            <person name="Dai S."/>
            <person name="Zhou R."/>
        </authorList>
    </citation>
    <scope>NUCLEOTIDE SEQUENCE [LARGE SCALE GENOMIC DNA]</scope>
    <source>
        <strain evidence="1">BV-YZ2020</strain>
    </source>
</reference>
<evidence type="ECO:0000313" key="2">
    <source>
        <dbReference type="Proteomes" id="UP000828941"/>
    </source>
</evidence>
<organism evidence="1 2">
    <name type="scientific">Bauhinia variegata</name>
    <name type="common">Purple orchid tree</name>
    <name type="synonym">Phanera variegata</name>
    <dbReference type="NCBI Taxonomy" id="167791"/>
    <lineage>
        <taxon>Eukaryota</taxon>
        <taxon>Viridiplantae</taxon>
        <taxon>Streptophyta</taxon>
        <taxon>Embryophyta</taxon>
        <taxon>Tracheophyta</taxon>
        <taxon>Spermatophyta</taxon>
        <taxon>Magnoliopsida</taxon>
        <taxon>eudicotyledons</taxon>
        <taxon>Gunneridae</taxon>
        <taxon>Pentapetalae</taxon>
        <taxon>rosids</taxon>
        <taxon>fabids</taxon>
        <taxon>Fabales</taxon>
        <taxon>Fabaceae</taxon>
        <taxon>Cercidoideae</taxon>
        <taxon>Cercideae</taxon>
        <taxon>Bauhiniinae</taxon>
        <taxon>Bauhinia</taxon>
    </lineage>
</organism>
<gene>
    <name evidence="1" type="ORF">L6164_015671</name>
</gene>